<gene>
    <name evidence="2" type="ORF">Tci_853926</name>
</gene>
<accession>A0A699R8L6</accession>
<name>A0A699R8L6_TANCI</name>
<feature type="region of interest" description="Disordered" evidence="1">
    <location>
        <begin position="25"/>
        <end position="75"/>
    </location>
</feature>
<protein>
    <submittedName>
        <fullName evidence="2">Uncharacterized protein</fullName>
    </submittedName>
</protein>
<proteinExistence type="predicted"/>
<dbReference type="EMBL" id="BKCJ011082047">
    <property type="protein sequence ID" value="GFC81956.1"/>
    <property type="molecule type" value="Genomic_DNA"/>
</dbReference>
<evidence type="ECO:0000313" key="2">
    <source>
        <dbReference type="EMBL" id="GFC81956.1"/>
    </source>
</evidence>
<reference evidence="2" key="1">
    <citation type="journal article" date="2019" name="Sci. Rep.">
        <title>Draft genome of Tanacetum cinerariifolium, the natural source of mosquito coil.</title>
        <authorList>
            <person name="Yamashiro T."/>
            <person name="Shiraishi A."/>
            <person name="Satake H."/>
            <person name="Nakayama K."/>
        </authorList>
    </citation>
    <scope>NUCLEOTIDE SEQUENCE</scope>
</reference>
<feature type="compositionally biased region" description="Gly residues" evidence="1">
    <location>
        <begin position="25"/>
        <end position="40"/>
    </location>
</feature>
<sequence length="75" mass="7386">MPRVDKHNLLRGGILVLRISSLRSTGGGMCRGGGSGGDGNTAGVVHLARHSPAEGASSPDESSSSSSPSSPPSMG</sequence>
<feature type="compositionally biased region" description="Low complexity" evidence="1">
    <location>
        <begin position="53"/>
        <end position="68"/>
    </location>
</feature>
<dbReference type="AlphaFoldDB" id="A0A699R8L6"/>
<organism evidence="2">
    <name type="scientific">Tanacetum cinerariifolium</name>
    <name type="common">Dalmatian daisy</name>
    <name type="synonym">Chrysanthemum cinerariifolium</name>
    <dbReference type="NCBI Taxonomy" id="118510"/>
    <lineage>
        <taxon>Eukaryota</taxon>
        <taxon>Viridiplantae</taxon>
        <taxon>Streptophyta</taxon>
        <taxon>Embryophyta</taxon>
        <taxon>Tracheophyta</taxon>
        <taxon>Spermatophyta</taxon>
        <taxon>Magnoliopsida</taxon>
        <taxon>eudicotyledons</taxon>
        <taxon>Gunneridae</taxon>
        <taxon>Pentapetalae</taxon>
        <taxon>asterids</taxon>
        <taxon>campanulids</taxon>
        <taxon>Asterales</taxon>
        <taxon>Asteraceae</taxon>
        <taxon>Asteroideae</taxon>
        <taxon>Anthemideae</taxon>
        <taxon>Anthemidinae</taxon>
        <taxon>Tanacetum</taxon>
    </lineage>
</organism>
<evidence type="ECO:0000256" key="1">
    <source>
        <dbReference type="SAM" id="MobiDB-lite"/>
    </source>
</evidence>
<comment type="caution">
    <text evidence="2">The sequence shown here is derived from an EMBL/GenBank/DDBJ whole genome shotgun (WGS) entry which is preliminary data.</text>
</comment>